<dbReference type="InterPro" id="IPR013399">
    <property type="entry name" value="CRISPR-assoc_prot_Csy3"/>
</dbReference>
<dbReference type="RefSeq" id="WP_065238039.1">
    <property type="nucleotide sequence ID" value="NZ_JTJR01000045.1"/>
</dbReference>
<evidence type="ECO:0000313" key="2">
    <source>
        <dbReference type="Proteomes" id="UP000092626"/>
    </source>
</evidence>
<gene>
    <name evidence="1" type="ORF">QV06_10185</name>
</gene>
<comment type="caution">
    <text evidence="1">The sequence shown here is derived from an EMBL/GenBank/DDBJ whole genome shotgun (WGS) entry which is preliminary data.</text>
</comment>
<name>A0A1A7PN86_9PAST</name>
<protein>
    <submittedName>
        <fullName evidence="1">CRISPR-associated protein Cas5</fullName>
    </submittedName>
</protein>
<accession>A0A1A7PN86</accession>
<evidence type="ECO:0000313" key="1">
    <source>
        <dbReference type="EMBL" id="OBX03211.1"/>
    </source>
</evidence>
<dbReference type="Proteomes" id="UP000092626">
    <property type="component" value="Unassembled WGS sequence"/>
</dbReference>
<organism evidence="1 2">
    <name type="scientific">Gallibacterium genomosp. 3</name>
    <dbReference type="NCBI Taxonomy" id="505345"/>
    <lineage>
        <taxon>Bacteria</taxon>
        <taxon>Pseudomonadati</taxon>
        <taxon>Pseudomonadota</taxon>
        <taxon>Gammaproteobacteria</taxon>
        <taxon>Pasteurellales</taxon>
        <taxon>Pasteurellaceae</taxon>
        <taxon>Gallibacterium</taxon>
    </lineage>
</organism>
<dbReference type="Pfam" id="PF09615">
    <property type="entry name" value="Cas_Csy3"/>
    <property type="match status" value="1"/>
</dbReference>
<dbReference type="CDD" id="cd09737">
    <property type="entry name" value="Csy3_I-F"/>
    <property type="match status" value="1"/>
</dbReference>
<dbReference type="NCBIfam" id="TIGR02566">
    <property type="entry name" value="cas_Csy3"/>
    <property type="match status" value="1"/>
</dbReference>
<dbReference type="AlphaFoldDB" id="A0A1A7PN86"/>
<reference evidence="1 2" key="1">
    <citation type="submission" date="2014-11" db="EMBL/GenBank/DDBJ databases">
        <title>Pan-genome of Gallibacterium spp.</title>
        <authorList>
            <person name="Kudirkiene E."/>
            <person name="Bojesen A.M."/>
        </authorList>
    </citation>
    <scope>NUCLEOTIDE SEQUENCE [LARGE SCALE GENOMIC DNA]</scope>
    <source>
        <strain evidence="1 2">59/S3/89</strain>
    </source>
</reference>
<sequence length="333" mass="37694">MTKLITATVLAFERRLDISDAIFFQKSASSNQLFPIKITEKAVRGTISNRLKNAISNDPTKLDAEIDKPNLQTVDVAALDHTKDTLVVQWSCKVLPFAGKPNVCNNPEYQTALETTIQDYLEKTGTKELSYRYAYNIINGRWLWRNRMGAEHIKISVTIDDETLKFTDVKQLSLNNFSYQDPQLTKLIDYIEKGFKGEQFVLIKVEAEVKVGEGQEVYPSQELVLDNSNTNNRKSKILYQVNGIAGMHSQKIGNAIRTIDTWYDNNAQFPIPAEPYGAVTNLGKAFRQPKQKMDFYSLFDNWILNGKAPSLEQQYYVISVLIRGGVFGASGKE</sequence>
<dbReference type="STRING" id="505345.QV06_10185"/>
<dbReference type="PATRIC" id="fig|505345.6.peg.2066"/>
<dbReference type="EMBL" id="JTJR01000045">
    <property type="protein sequence ID" value="OBX03211.1"/>
    <property type="molecule type" value="Genomic_DNA"/>
</dbReference>
<proteinExistence type="predicted"/>